<evidence type="ECO:0000256" key="2">
    <source>
        <dbReference type="ARBA" id="ARBA00022729"/>
    </source>
</evidence>
<dbReference type="GO" id="GO:0008289">
    <property type="term" value="F:lipid binding"/>
    <property type="evidence" value="ECO:0007669"/>
    <property type="project" value="UniProtKB-KW"/>
</dbReference>
<keyword evidence="4" id="KW-0813">Transport</keyword>
<sequence length="125" mass="13087">MGSSMLVKVTCLAVICLVFGIPLANAALSCGQIQLAVAPCIGYLRNPGPSVPAPCCNGLRSLNNQAKSTPDRQSACRCLKSIILSLPGIDLSALAGVPAKCGSPNCVKKLQSHNEELLRLRLMNK</sequence>
<dbReference type="PRINTS" id="PR00382">
    <property type="entry name" value="LIPIDTRNSFER"/>
</dbReference>
<evidence type="ECO:0000313" key="8">
    <source>
        <dbReference type="Proteomes" id="UP000242715"/>
    </source>
</evidence>
<dbReference type="Gene3D" id="1.10.110.10">
    <property type="entry name" value="Plant lipid-transfer and hydrophobic proteins"/>
    <property type="match status" value="1"/>
</dbReference>
<dbReference type="CDD" id="cd01960">
    <property type="entry name" value="nsLTP1"/>
    <property type="match status" value="1"/>
</dbReference>
<evidence type="ECO:0000256" key="3">
    <source>
        <dbReference type="ARBA" id="ARBA00023157"/>
    </source>
</evidence>
<evidence type="ECO:0000259" key="6">
    <source>
        <dbReference type="SMART" id="SM00499"/>
    </source>
</evidence>
<dbReference type="AlphaFoldDB" id="A0A2Z6MDR1"/>
<dbReference type="GO" id="GO:0006869">
    <property type="term" value="P:lipid transport"/>
    <property type="evidence" value="ECO:0007669"/>
    <property type="project" value="InterPro"/>
</dbReference>
<dbReference type="PANTHER" id="PTHR33076">
    <property type="entry name" value="NON-SPECIFIC LIPID-TRANSFER PROTEIN 2-RELATED"/>
    <property type="match status" value="1"/>
</dbReference>
<dbReference type="InterPro" id="IPR000528">
    <property type="entry name" value="Plant_nsLTP"/>
</dbReference>
<comment type="function">
    <text evidence="4">Plant non-specific lipid-transfer proteins transfer phospholipids as well as galactolipids across membranes. May play a role in wax or cutin deposition in the cell walls of expanding epidermal cells and certain secretory tissues.</text>
</comment>
<dbReference type="SMART" id="SM00499">
    <property type="entry name" value="AAI"/>
    <property type="match status" value="1"/>
</dbReference>
<name>A0A2Z6MDR1_TRISU</name>
<protein>
    <recommendedName>
        <fullName evidence="4">Non-specific lipid-transfer protein</fullName>
    </recommendedName>
</protein>
<reference evidence="8" key="1">
    <citation type="journal article" date="2017" name="Front. Plant Sci.">
        <title>Climate Clever Clovers: New Paradigm to Reduce the Environmental Footprint of Ruminants by Breeding Low Methanogenic Forages Utilizing Haplotype Variation.</title>
        <authorList>
            <person name="Kaur P."/>
            <person name="Appels R."/>
            <person name="Bayer P.E."/>
            <person name="Keeble-Gagnere G."/>
            <person name="Wang J."/>
            <person name="Hirakawa H."/>
            <person name="Shirasawa K."/>
            <person name="Vercoe P."/>
            <person name="Stefanova K."/>
            <person name="Durmic Z."/>
            <person name="Nichols P."/>
            <person name="Revell C."/>
            <person name="Isobe S.N."/>
            <person name="Edwards D."/>
            <person name="Erskine W."/>
        </authorList>
    </citation>
    <scope>NUCLEOTIDE SEQUENCE [LARGE SCALE GENOMIC DNA]</scope>
    <source>
        <strain evidence="8">cv. Daliak</strain>
    </source>
</reference>
<dbReference type="Proteomes" id="UP000242715">
    <property type="component" value="Unassembled WGS sequence"/>
</dbReference>
<comment type="similarity">
    <text evidence="1 4">Belongs to the plant LTP family.</text>
</comment>
<keyword evidence="4" id="KW-0446">Lipid-binding</keyword>
<dbReference type="SUPFAM" id="SSF47699">
    <property type="entry name" value="Bifunctional inhibitor/lipid-transfer protein/seed storage 2S albumin"/>
    <property type="match status" value="1"/>
</dbReference>
<feature type="chain" id="PRO_5016321464" description="Non-specific lipid-transfer protein" evidence="5">
    <location>
        <begin position="27"/>
        <end position="125"/>
    </location>
</feature>
<gene>
    <name evidence="7" type="ORF">TSUD_160770</name>
</gene>
<feature type="signal peptide" evidence="5">
    <location>
        <begin position="1"/>
        <end position="26"/>
    </location>
</feature>
<accession>A0A2Z6MDR1</accession>
<evidence type="ECO:0000313" key="7">
    <source>
        <dbReference type="EMBL" id="GAU29991.1"/>
    </source>
</evidence>
<feature type="domain" description="Bifunctional inhibitor/plant lipid transfer protein/seed storage helical" evidence="6">
    <location>
        <begin position="30"/>
        <end position="106"/>
    </location>
</feature>
<keyword evidence="3" id="KW-1015">Disulfide bond</keyword>
<dbReference type="InterPro" id="IPR036312">
    <property type="entry name" value="Bifun_inhib/LTP/seed_sf"/>
</dbReference>
<dbReference type="EMBL" id="DF973413">
    <property type="protein sequence ID" value="GAU29991.1"/>
    <property type="molecule type" value="Genomic_DNA"/>
</dbReference>
<proteinExistence type="inferred from homology"/>
<evidence type="ECO:0000256" key="4">
    <source>
        <dbReference type="RuleBase" id="RU000628"/>
    </source>
</evidence>
<evidence type="ECO:0000256" key="1">
    <source>
        <dbReference type="ARBA" id="ARBA00009748"/>
    </source>
</evidence>
<evidence type="ECO:0000256" key="5">
    <source>
        <dbReference type="SAM" id="SignalP"/>
    </source>
</evidence>
<dbReference type="Pfam" id="PF00234">
    <property type="entry name" value="Tryp_alpha_amyl"/>
    <property type="match status" value="1"/>
</dbReference>
<dbReference type="InterPro" id="IPR016140">
    <property type="entry name" value="Bifunc_inhib/LTP/seed_store"/>
</dbReference>
<keyword evidence="8" id="KW-1185">Reference proteome</keyword>
<keyword evidence="2 5" id="KW-0732">Signal</keyword>
<organism evidence="7 8">
    <name type="scientific">Trifolium subterraneum</name>
    <name type="common">Subterranean clover</name>
    <dbReference type="NCBI Taxonomy" id="3900"/>
    <lineage>
        <taxon>Eukaryota</taxon>
        <taxon>Viridiplantae</taxon>
        <taxon>Streptophyta</taxon>
        <taxon>Embryophyta</taxon>
        <taxon>Tracheophyta</taxon>
        <taxon>Spermatophyta</taxon>
        <taxon>Magnoliopsida</taxon>
        <taxon>eudicotyledons</taxon>
        <taxon>Gunneridae</taxon>
        <taxon>Pentapetalae</taxon>
        <taxon>rosids</taxon>
        <taxon>fabids</taxon>
        <taxon>Fabales</taxon>
        <taxon>Fabaceae</taxon>
        <taxon>Papilionoideae</taxon>
        <taxon>50 kb inversion clade</taxon>
        <taxon>NPAAA clade</taxon>
        <taxon>Hologalegina</taxon>
        <taxon>IRL clade</taxon>
        <taxon>Trifolieae</taxon>
        <taxon>Trifolium</taxon>
    </lineage>
</organism>
<dbReference type="OrthoDB" id="1373057at2759"/>